<evidence type="ECO:0000313" key="1">
    <source>
        <dbReference type="EMBL" id="CAB4136442.1"/>
    </source>
</evidence>
<proteinExistence type="predicted"/>
<gene>
    <name evidence="2" type="ORF">UFOVP1388_28</name>
    <name evidence="3" type="ORF">UFOVP1565_33</name>
    <name evidence="1" type="ORF">UFOVP311_7</name>
</gene>
<organism evidence="1">
    <name type="scientific">uncultured Caudovirales phage</name>
    <dbReference type="NCBI Taxonomy" id="2100421"/>
    <lineage>
        <taxon>Viruses</taxon>
        <taxon>Duplodnaviria</taxon>
        <taxon>Heunggongvirae</taxon>
        <taxon>Uroviricota</taxon>
        <taxon>Caudoviricetes</taxon>
        <taxon>Peduoviridae</taxon>
        <taxon>Maltschvirus</taxon>
        <taxon>Maltschvirus maltsch</taxon>
    </lineage>
</organism>
<dbReference type="EMBL" id="LR796321">
    <property type="protein sequence ID" value="CAB4136442.1"/>
    <property type="molecule type" value="Genomic_DNA"/>
</dbReference>
<evidence type="ECO:0000313" key="2">
    <source>
        <dbReference type="EMBL" id="CAB4204053.1"/>
    </source>
</evidence>
<dbReference type="EMBL" id="LR798408">
    <property type="protein sequence ID" value="CAB5230024.1"/>
    <property type="molecule type" value="Genomic_DNA"/>
</dbReference>
<sequence length="111" mass="12245">MSDQILIQNPDQLEVINQPSLLIESAPNRITLDPAPIVVVEDKRPTLEIYLHGPRGLKGDQGDAGAGGNNYTEFRDLQDVLLVNLADGQLIKYNQTFDSFVNSDYLDGGNF</sequence>
<dbReference type="EMBL" id="LR797344">
    <property type="protein sequence ID" value="CAB4204053.1"/>
    <property type="molecule type" value="Genomic_DNA"/>
</dbReference>
<evidence type="ECO:0000313" key="3">
    <source>
        <dbReference type="EMBL" id="CAB5230024.1"/>
    </source>
</evidence>
<accession>A0A6J5LRS3</accession>
<name>A0A6J5LRS3_9CAUD</name>
<protein>
    <submittedName>
        <fullName evidence="1">Uncharacterized protein</fullName>
    </submittedName>
</protein>
<reference evidence="1" key="1">
    <citation type="submission" date="2020-04" db="EMBL/GenBank/DDBJ databases">
        <authorList>
            <person name="Chiriac C."/>
            <person name="Salcher M."/>
            <person name="Ghai R."/>
            <person name="Kavagutti S V."/>
        </authorList>
    </citation>
    <scope>NUCLEOTIDE SEQUENCE</scope>
</reference>